<dbReference type="STRING" id="1229276.DI53_3156"/>
<dbReference type="Proteomes" id="UP000031802">
    <property type="component" value="Unassembled WGS sequence"/>
</dbReference>
<protein>
    <submittedName>
        <fullName evidence="9">Glucose/galactose transporter</fullName>
    </submittedName>
</protein>
<evidence type="ECO:0000256" key="6">
    <source>
        <dbReference type="ARBA" id="ARBA00022989"/>
    </source>
</evidence>
<name>A0A0B8T5R3_9SPHI</name>
<dbReference type="GO" id="GO:0005354">
    <property type="term" value="F:galactose transmembrane transporter activity"/>
    <property type="evidence" value="ECO:0007669"/>
    <property type="project" value="InterPro"/>
</dbReference>
<feature type="transmembrane region" description="Helical" evidence="8">
    <location>
        <begin position="167"/>
        <end position="190"/>
    </location>
</feature>
<evidence type="ECO:0000256" key="3">
    <source>
        <dbReference type="ARBA" id="ARBA00009120"/>
    </source>
</evidence>
<feature type="transmembrane region" description="Helical" evidence="8">
    <location>
        <begin position="131"/>
        <end position="155"/>
    </location>
</feature>
<keyword evidence="4" id="KW-1003">Cell membrane</keyword>
<feature type="transmembrane region" description="Helical" evidence="8">
    <location>
        <begin position="221"/>
        <end position="242"/>
    </location>
</feature>
<proteinExistence type="inferred from homology"/>
<dbReference type="AlphaFoldDB" id="A0A0B8T5R3"/>
<feature type="transmembrane region" description="Helical" evidence="8">
    <location>
        <begin position="263"/>
        <end position="284"/>
    </location>
</feature>
<keyword evidence="5 8" id="KW-0812">Transmembrane</keyword>
<keyword evidence="6 8" id="KW-1133">Transmembrane helix</keyword>
<dbReference type="PATRIC" id="fig|1229276.3.peg.3263"/>
<keyword evidence="10" id="KW-1185">Reference proteome</keyword>
<comment type="function">
    <text evidence="1">Intake of glucose and galactose.</text>
</comment>
<evidence type="ECO:0000256" key="5">
    <source>
        <dbReference type="ARBA" id="ARBA00022692"/>
    </source>
</evidence>
<gene>
    <name evidence="9" type="ORF">DI53_3156</name>
</gene>
<evidence type="ECO:0000256" key="4">
    <source>
        <dbReference type="ARBA" id="ARBA00022475"/>
    </source>
</evidence>
<feature type="transmembrane region" description="Helical" evidence="8">
    <location>
        <begin position="106"/>
        <end position="125"/>
    </location>
</feature>
<dbReference type="Pfam" id="PF07690">
    <property type="entry name" value="MFS_1"/>
    <property type="match status" value="1"/>
</dbReference>
<dbReference type="GO" id="GO:0005886">
    <property type="term" value="C:plasma membrane"/>
    <property type="evidence" value="ECO:0007669"/>
    <property type="project" value="UniProtKB-SubCell"/>
</dbReference>
<feature type="transmembrane region" description="Helical" evidence="8">
    <location>
        <begin position="398"/>
        <end position="415"/>
    </location>
</feature>
<dbReference type="GO" id="GO:0055056">
    <property type="term" value="F:D-glucose transmembrane transporter activity"/>
    <property type="evidence" value="ECO:0007669"/>
    <property type="project" value="InterPro"/>
</dbReference>
<dbReference type="PANTHER" id="PTHR43702">
    <property type="entry name" value="L-FUCOSE-PROTON SYMPORTER"/>
    <property type="match status" value="1"/>
</dbReference>
<comment type="subcellular location">
    <subcellularLocation>
        <location evidence="2">Cell inner membrane</location>
        <topology evidence="2">Multi-pass membrane protein</topology>
    </subcellularLocation>
</comment>
<evidence type="ECO:0000313" key="9">
    <source>
        <dbReference type="EMBL" id="KGE13079.1"/>
    </source>
</evidence>
<dbReference type="eggNOG" id="COG0738">
    <property type="taxonomic scope" value="Bacteria"/>
</dbReference>
<dbReference type="SUPFAM" id="SSF103473">
    <property type="entry name" value="MFS general substrate transporter"/>
    <property type="match status" value="1"/>
</dbReference>
<reference evidence="9 10" key="2">
    <citation type="journal article" date="2015" name="PLoS ONE">
        <title>Whole-Genome Optical Mapping and Finished Genome Sequence of Sphingobacterium deserti sp. nov., a New Species Isolated from the Western Desert of China.</title>
        <authorList>
            <person name="Teng C."/>
            <person name="Zhou Z."/>
            <person name="Molnar I."/>
            <person name="Li X."/>
            <person name="Tang R."/>
            <person name="Chen M."/>
            <person name="Wang L."/>
            <person name="Su S."/>
            <person name="Zhang W."/>
            <person name="Lin M."/>
        </authorList>
    </citation>
    <scope>NUCLEOTIDE SEQUENCE [LARGE SCALE GENOMIC DNA]</scope>
    <source>
        <strain evidence="10">ACCC05744</strain>
    </source>
</reference>
<comment type="caution">
    <text evidence="9">The sequence shown here is derived from an EMBL/GenBank/DDBJ whole genome shotgun (WGS) entry which is preliminary data.</text>
</comment>
<dbReference type="InterPro" id="IPR005964">
    <property type="entry name" value="Glc/Gal_transptr_bac"/>
</dbReference>
<dbReference type="GO" id="GO:1904659">
    <property type="term" value="P:D-glucose transmembrane transport"/>
    <property type="evidence" value="ECO:0007669"/>
    <property type="project" value="InterPro"/>
</dbReference>
<dbReference type="CDD" id="cd17394">
    <property type="entry name" value="MFS_FucP_like"/>
    <property type="match status" value="1"/>
</dbReference>
<feature type="transmembrane region" description="Helical" evidence="8">
    <location>
        <begin position="37"/>
        <end position="64"/>
    </location>
</feature>
<feature type="transmembrane region" description="Helical" evidence="8">
    <location>
        <begin position="364"/>
        <end position="386"/>
    </location>
</feature>
<evidence type="ECO:0000256" key="1">
    <source>
        <dbReference type="ARBA" id="ARBA00003321"/>
    </source>
</evidence>
<accession>A0A0B8T5R3</accession>
<dbReference type="InterPro" id="IPR050375">
    <property type="entry name" value="MFS_TsgA-like"/>
</dbReference>
<feature type="transmembrane region" description="Helical" evidence="8">
    <location>
        <begin position="76"/>
        <end position="97"/>
    </location>
</feature>
<sequence>MADGYLKTNGVRNQRMKCNGRMKNEQLLTAKAKRDNWIGVGILGMMFFTFGFVSWVNAILIPYFKIACELTNFQSYLVAFAFYISYLLMSMPSSYLLKVVGYKRGIVIGFWIMAAGALLFVPAAYGRTYPVFLLGLFTLGTGLAILQTVANLYVTLIGDRERAAQRISIMGICNKGAGILAPLVFSWAVFRASDQELFLQIPLLEDVQRGIVLDELILRVVAPYSVLAMLLFLIGVCIWFSPLPEISQKTEDQREKRTSLWQFPHLVLGAIAIFLHVGTQVIAIDTVINYAGAMGLSLLEAKALPSYTLSATIMGYLFGIFLIPRFVKQKLMLRLCSLLGLTFSLLVCLTNVPVYLAGMNLDSSIWFLIAIGLPNALIWAGIWPLALDGLGDLAKQGSALLIMGLSGNAIIPMLYGWMADVSSERNAYWVLVPCFAYIVFYAFWGHRYRTWST</sequence>
<reference evidence="10" key="1">
    <citation type="submission" date="2014-04" db="EMBL/GenBank/DDBJ databases">
        <title>Whole-Genome optical mapping and complete genome sequence of Sphingobacterium deserti sp. nov., a new spaces isolated from desert in the west of China.</title>
        <authorList>
            <person name="Teng C."/>
            <person name="Zhou Z."/>
            <person name="Li X."/>
            <person name="Chen M."/>
            <person name="Lin M."/>
            <person name="Wang L."/>
            <person name="Su S."/>
            <person name="Zhang C."/>
            <person name="Zhang W."/>
        </authorList>
    </citation>
    <scope>NUCLEOTIDE SEQUENCE [LARGE SCALE GENOMIC DNA]</scope>
    <source>
        <strain evidence="10">ACCC05744</strain>
    </source>
</reference>
<dbReference type="Gene3D" id="1.20.1250.20">
    <property type="entry name" value="MFS general substrate transporter like domains"/>
    <property type="match status" value="2"/>
</dbReference>
<dbReference type="EMBL" id="JJMU01000060">
    <property type="protein sequence ID" value="KGE13079.1"/>
    <property type="molecule type" value="Genomic_DNA"/>
</dbReference>
<comment type="similarity">
    <text evidence="3">Belongs to the major facilitator superfamily. FHS transporter (TC 2.A.1.7) family.</text>
</comment>
<feature type="transmembrane region" description="Helical" evidence="8">
    <location>
        <begin position="304"/>
        <end position="323"/>
    </location>
</feature>
<feature type="transmembrane region" description="Helical" evidence="8">
    <location>
        <begin position="427"/>
        <end position="444"/>
    </location>
</feature>
<evidence type="ECO:0000313" key="10">
    <source>
        <dbReference type="Proteomes" id="UP000031802"/>
    </source>
</evidence>
<feature type="transmembrane region" description="Helical" evidence="8">
    <location>
        <begin position="335"/>
        <end position="358"/>
    </location>
</feature>
<organism evidence="9 10">
    <name type="scientific">Sphingobacterium deserti</name>
    <dbReference type="NCBI Taxonomy" id="1229276"/>
    <lineage>
        <taxon>Bacteria</taxon>
        <taxon>Pseudomonadati</taxon>
        <taxon>Bacteroidota</taxon>
        <taxon>Sphingobacteriia</taxon>
        <taxon>Sphingobacteriales</taxon>
        <taxon>Sphingobacteriaceae</taxon>
        <taxon>Sphingobacterium</taxon>
    </lineage>
</organism>
<keyword evidence="7 8" id="KW-0472">Membrane</keyword>
<dbReference type="NCBIfam" id="TIGR01272">
    <property type="entry name" value="gluP"/>
    <property type="match status" value="1"/>
</dbReference>
<dbReference type="PANTHER" id="PTHR43702:SF12">
    <property type="entry name" value="N-ACETYL GLUCOSAMINE TRANSPORTER NAGP"/>
    <property type="match status" value="1"/>
</dbReference>
<evidence type="ECO:0000256" key="7">
    <source>
        <dbReference type="ARBA" id="ARBA00023136"/>
    </source>
</evidence>
<dbReference type="InterPro" id="IPR011701">
    <property type="entry name" value="MFS"/>
</dbReference>
<evidence type="ECO:0000256" key="2">
    <source>
        <dbReference type="ARBA" id="ARBA00004429"/>
    </source>
</evidence>
<dbReference type="InterPro" id="IPR036259">
    <property type="entry name" value="MFS_trans_sf"/>
</dbReference>
<evidence type="ECO:0000256" key="8">
    <source>
        <dbReference type="SAM" id="Phobius"/>
    </source>
</evidence>